<evidence type="ECO:0000256" key="8">
    <source>
        <dbReference type="ARBA" id="ARBA00022840"/>
    </source>
</evidence>
<dbReference type="Pfam" id="PF12796">
    <property type="entry name" value="Ank_2"/>
    <property type="match status" value="1"/>
</dbReference>
<protein>
    <recommendedName>
        <fullName evidence="2">non-specific serine/threonine protein kinase</fullName>
        <ecNumber evidence="2">2.7.11.1</ecNumber>
    </recommendedName>
</protein>
<dbReference type="InterPro" id="IPR036770">
    <property type="entry name" value="Ankyrin_rpt-contain_sf"/>
</dbReference>
<dbReference type="GO" id="GO:0005524">
    <property type="term" value="F:ATP binding"/>
    <property type="evidence" value="ECO:0007669"/>
    <property type="project" value="UniProtKB-KW"/>
</dbReference>
<keyword evidence="12" id="KW-1185">Reference proteome</keyword>
<dbReference type="GO" id="GO:0004674">
    <property type="term" value="F:protein serine/threonine kinase activity"/>
    <property type="evidence" value="ECO:0007669"/>
    <property type="project" value="UniProtKB-KW"/>
</dbReference>
<evidence type="ECO:0000256" key="2">
    <source>
        <dbReference type="ARBA" id="ARBA00012513"/>
    </source>
</evidence>
<evidence type="ECO:0000256" key="6">
    <source>
        <dbReference type="ARBA" id="ARBA00022741"/>
    </source>
</evidence>
<keyword evidence="7" id="KW-0418">Kinase</keyword>
<dbReference type="GO" id="GO:2000114">
    <property type="term" value="P:regulation of establishment of cell polarity"/>
    <property type="evidence" value="ECO:0007669"/>
    <property type="project" value="TreeGrafter"/>
</dbReference>
<keyword evidence="3" id="KW-0723">Serine/threonine-protein kinase</keyword>
<evidence type="ECO:0000313" key="13">
    <source>
        <dbReference type="WBParaSite" id="jg12808"/>
    </source>
</evidence>
<evidence type="ECO:0000256" key="4">
    <source>
        <dbReference type="ARBA" id="ARBA00022553"/>
    </source>
</evidence>
<reference evidence="13" key="1">
    <citation type="submission" date="2022-11" db="UniProtKB">
        <authorList>
            <consortium name="WormBaseParasite"/>
        </authorList>
    </citation>
    <scope>IDENTIFICATION</scope>
</reference>
<comment type="catalytic activity">
    <reaction evidence="9">
        <text>L-threonyl-[protein] + ATP = O-phospho-L-threonyl-[protein] + ADP + H(+)</text>
        <dbReference type="Rhea" id="RHEA:46608"/>
        <dbReference type="Rhea" id="RHEA-COMP:11060"/>
        <dbReference type="Rhea" id="RHEA-COMP:11605"/>
        <dbReference type="ChEBI" id="CHEBI:15378"/>
        <dbReference type="ChEBI" id="CHEBI:30013"/>
        <dbReference type="ChEBI" id="CHEBI:30616"/>
        <dbReference type="ChEBI" id="CHEBI:61977"/>
        <dbReference type="ChEBI" id="CHEBI:456216"/>
        <dbReference type="EC" id="2.7.11.1"/>
    </reaction>
</comment>
<dbReference type="GO" id="GO:0005886">
    <property type="term" value="C:plasma membrane"/>
    <property type="evidence" value="ECO:0007669"/>
    <property type="project" value="TreeGrafter"/>
</dbReference>
<evidence type="ECO:0000256" key="5">
    <source>
        <dbReference type="ARBA" id="ARBA00022679"/>
    </source>
</evidence>
<dbReference type="InterPro" id="IPR051594">
    <property type="entry name" value="KRIT1/FRMD8"/>
</dbReference>
<comment type="catalytic activity">
    <reaction evidence="10">
        <text>L-seryl-[protein] + ATP = O-phospho-L-seryl-[protein] + ADP + H(+)</text>
        <dbReference type="Rhea" id="RHEA:17989"/>
        <dbReference type="Rhea" id="RHEA-COMP:9863"/>
        <dbReference type="Rhea" id="RHEA-COMP:11604"/>
        <dbReference type="ChEBI" id="CHEBI:15378"/>
        <dbReference type="ChEBI" id="CHEBI:29999"/>
        <dbReference type="ChEBI" id="CHEBI:30616"/>
        <dbReference type="ChEBI" id="CHEBI:83421"/>
        <dbReference type="ChEBI" id="CHEBI:456216"/>
        <dbReference type="EC" id="2.7.11.1"/>
    </reaction>
</comment>
<keyword evidence="5" id="KW-0808">Transferase</keyword>
<dbReference type="SUPFAM" id="SSF48403">
    <property type="entry name" value="Ankyrin repeat"/>
    <property type="match status" value="1"/>
</dbReference>
<keyword evidence="6" id="KW-0547">Nucleotide-binding</keyword>
<evidence type="ECO:0000256" key="1">
    <source>
        <dbReference type="ARBA" id="ARBA00006692"/>
    </source>
</evidence>
<keyword evidence="11" id="KW-0040">ANK repeat</keyword>
<dbReference type="Gene3D" id="4.10.1170.10">
    <property type="entry name" value="MAP kinase activated protein kinase 2"/>
    <property type="match status" value="1"/>
</dbReference>
<comment type="similarity">
    <text evidence="1">Belongs to the protein kinase superfamily. CAMK Ser/Thr protein kinase family.</text>
</comment>
<dbReference type="PROSITE" id="PS50088">
    <property type="entry name" value="ANK_REPEAT"/>
    <property type="match status" value="1"/>
</dbReference>
<keyword evidence="8" id="KW-0067">ATP-binding</keyword>
<evidence type="ECO:0000256" key="9">
    <source>
        <dbReference type="ARBA" id="ARBA00047899"/>
    </source>
</evidence>
<evidence type="ECO:0000256" key="3">
    <source>
        <dbReference type="ARBA" id="ARBA00022527"/>
    </source>
</evidence>
<dbReference type="InterPro" id="IPR002110">
    <property type="entry name" value="Ankyrin_rpt"/>
</dbReference>
<organism evidence="12 13">
    <name type="scientific">Ditylenchus dipsaci</name>
    <dbReference type="NCBI Taxonomy" id="166011"/>
    <lineage>
        <taxon>Eukaryota</taxon>
        <taxon>Metazoa</taxon>
        <taxon>Ecdysozoa</taxon>
        <taxon>Nematoda</taxon>
        <taxon>Chromadorea</taxon>
        <taxon>Rhabditida</taxon>
        <taxon>Tylenchina</taxon>
        <taxon>Tylenchomorpha</taxon>
        <taxon>Sphaerularioidea</taxon>
        <taxon>Anguinidae</taxon>
        <taxon>Anguininae</taxon>
        <taxon>Ditylenchus</taxon>
    </lineage>
</organism>
<evidence type="ECO:0000256" key="7">
    <source>
        <dbReference type="ARBA" id="ARBA00022777"/>
    </source>
</evidence>
<evidence type="ECO:0000313" key="12">
    <source>
        <dbReference type="Proteomes" id="UP000887574"/>
    </source>
</evidence>
<dbReference type="AlphaFoldDB" id="A0A915CUK9"/>
<evidence type="ECO:0000256" key="11">
    <source>
        <dbReference type="PROSITE-ProRule" id="PRU00023"/>
    </source>
</evidence>
<evidence type="ECO:0000256" key="10">
    <source>
        <dbReference type="ARBA" id="ARBA00048679"/>
    </source>
</evidence>
<dbReference type="PANTHER" id="PTHR13283:SF11">
    <property type="entry name" value="KREV INTERACTION TRAPPED PROTEIN 1"/>
    <property type="match status" value="1"/>
</dbReference>
<feature type="repeat" description="ANK" evidence="11">
    <location>
        <begin position="336"/>
        <end position="359"/>
    </location>
</feature>
<proteinExistence type="inferred from homology"/>
<dbReference type="SMART" id="SM00248">
    <property type="entry name" value="ANK"/>
    <property type="match status" value="3"/>
</dbReference>
<dbReference type="WBParaSite" id="jg12808">
    <property type="protein sequence ID" value="jg12808"/>
    <property type="gene ID" value="jg12808"/>
</dbReference>
<name>A0A915CUK9_9BILA</name>
<accession>A0A915CUK9</accession>
<dbReference type="PROSITE" id="PS50297">
    <property type="entry name" value="ANK_REP_REGION"/>
    <property type="match status" value="1"/>
</dbReference>
<dbReference type="InterPro" id="IPR027442">
    <property type="entry name" value="MAPKAPK_C"/>
</dbReference>
<dbReference type="Gene3D" id="1.25.40.20">
    <property type="entry name" value="Ankyrin repeat-containing domain"/>
    <property type="match status" value="1"/>
</dbReference>
<dbReference type="Gene3D" id="3.10.20.90">
    <property type="entry name" value="Phosphatidylinositol 3-kinase Catalytic Subunit, Chain A, domain 1"/>
    <property type="match status" value="1"/>
</dbReference>
<sequence length="517" mass="58465">MEAALASMRVDDVHIKRMGEAKNSLLEKRRLLNGSKCGSIATASIPRQGSLLAPNDYDLLTSEGEQGLEAALRCVRALNPALAQRGVPVPLEADQQPCSSSQTSLATPLQQLWTCNELRFEFRNLAKLVNECLNGEQAIDSQSRQMIIRLEEWLSEEQCRDSFSIRLCVHNPAYNPRLTYFCHSVLDQNGKAEVHRRTSELEEAVKKSNTVRARMIEMEKYDKYQINPIFGVCTSYRRRLNAPEYYVKGRKPVSRPSFNPQRSPTEFWEHQFPLHKYAFEGNHVKVRELLKQGHNPNELDNDCWTPLHYCAFYNRLQACEVLMLHPKTSVNAVNKTGATALHFAALNGHVFLVELILSHQFVDIADWQESAYLLANQLRPNKLEVQLVGGASLQVEAPNSQPTAGELRDAVLAIEGLSSPEAARIFAIWVTSQRLSLQLKAEQKVHVHLEKWGDHLEKWGDPLEPGMQLEEDQVRIVLRRDARTLLGDEQMLDFSISRAPIAAPDPISVILKLILLG</sequence>
<dbReference type="GO" id="GO:0045454">
    <property type="term" value="P:cell redox homeostasis"/>
    <property type="evidence" value="ECO:0007669"/>
    <property type="project" value="TreeGrafter"/>
</dbReference>
<dbReference type="PANTHER" id="PTHR13283">
    <property type="entry name" value="KREV INTERACTION TRAPPED 1-RELATED"/>
    <property type="match status" value="1"/>
</dbReference>
<dbReference type="Proteomes" id="UP000887574">
    <property type="component" value="Unplaced"/>
</dbReference>
<keyword evidence="4" id="KW-0597">Phosphoprotein</keyword>
<dbReference type="EC" id="2.7.11.1" evidence="2"/>